<evidence type="ECO:0000313" key="4">
    <source>
        <dbReference type="Proteomes" id="UP000284842"/>
    </source>
</evidence>
<dbReference type="OrthoDB" id="3046224at2759"/>
<protein>
    <recommendedName>
        <fullName evidence="2">Transcription activator GCR1-like domain-containing protein</fullName>
    </recommendedName>
</protein>
<evidence type="ECO:0000256" key="1">
    <source>
        <dbReference type="SAM" id="MobiDB-lite"/>
    </source>
</evidence>
<dbReference type="InParanoid" id="A0A409YKP0"/>
<reference evidence="3 4" key="1">
    <citation type="journal article" date="2018" name="Evol. Lett.">
        <title>Horizontal gene cluster transfer increased hallucinogenic mushroom diversity.</title>
        <authorList>
            <person name="Reynolds H.T."/>
            <person name="Vijayakumar V."/>
            <person name="Gluck-Thaler E."/>
            <person name="Korotkin H.B."/>
            <person name="Matheny P.B."/>
            <person name="Slot J.C."/>
        </authorList>
    </citation>
    <scope>NUCLEOTIDE SEQUENCE [LARGE SCALE GENOMIC DNA]</scope>
    <source>
        <strain evidence="3 4">2629</strain>
    </source>
</reference>
<dbReference type="AlphaFoldDB" id="A0A409YKP0"/>
<sequence length="449" mass="50275">MSQTIYSDQLVSVLSKLWEHIGPLARAYPDWSAGNTPFPARIDEVINVLMKSSVSISMLLNMRASTPGARMPPTFKSLMAWLLAFTTPYQQYNHPRWFFSHFSPFTPYLYDIGEYFPRSAALFVIDLSFLPPTDSLGVSPVLSPGAIYPGLEPPYRRATGPPSVVFPNSTVFSSVSPVPSPGGTRRATSPRSVVSPNSRTSCVSTPQIPSPVSTRSPPPHLPVVLPSNLAPAPSVSAAQPSQRSRGTLIPVLPLKQNHGPPRFVSAKGNVYQHAMFYVSDTNSTLDAEQMKALTALEKAFSQDQLRKHRFEWVENEWLPDFESFWTPRIGGYPSLEEIWKEHSEGMNGRLSIKQLREHWGARWRRRIPSLKTEESRRKKVISLVGKLSAQPGWTVDIALKFIRDKYPLSSESSITHLKSTRSFIEHYLQRTDIKAEDEILKAAAAYSID</sequence>
<feature type="compositionally biased region" description="Polar residues" evidence="1">
    <location>
        <begin position="186"/>
        <end position="215"/>
    </location>
</feature>
<proteinExistence type="predicted"/>
<comment type="caution">
    <text evidence="3">The sequence shown here is derived from an EMBL/GenBank/DDBJ whole genome shotgun (WGS) entry which is preliminary data.</text>
</comment>
<feature type="domain" description="Transcription activator GCR1-like" evidence="2">
    <location>
        <begin position="335"/>
        <end position="402"/>
    </location>
</feature>
<dbReference type="InterPro" id="IPR022210">
    <property type="entry name" value="TF_GCR1-like"/>
</dbReference>
<feature type="compositionally biased region" description="Low complexity" evidence="1">
    <location>
        <begin position="222"/>
        <end position="244"/>
    </location>
</feature>
<dbReference type="Pfam" id="PF12550">
    <property type="entry name" value="GCR1_C"/>
    <property type="match status" value="1"/>
</dbReference>
<accession>A0A409YKP0</accession>
<keyword evidence="4" id="KW-1185">Reference proteome</keyword>
<feature type="region of interest" description="Disordered" evidence="1">
    <location>
        <begin position="174"/>
        <end position="244"/>
    </location>
</feature>
<dbReference type="STRING" id="181874.A0A409YKP0"/>
<evidence type="ECO:0000313" key="3">
    <source>
        <dbReference type="EMBL" id="PPR03606.1"/>
    </source>
</evidence>
<dbReference type="Proteomes" id="UP000284842">
    <property type="component" value="Unassembled WGS sequence"/>
</dbReference>
<evidence type="ECO:0000259" key="2">
    <source>
        <dbReference type="Pfam" id="PF12550"/>
    </source>
</evidence>
<dbReference type="EMBL" id="NHTK01001045">
    <property type="protein sequence ID" value="PPR03606.1"/>
    <property type="molecule type" value="Genomic_DNA"/>
</dbReference>
<gene>
    <name evidence="3" type="ORF">CVT24_007587</name>
</gene>
<organism evidence="3 4">
    <name type="scientific">Panaeolus cyanescens</name>
    <dbReference type="NCBI Taxonomy" id="181874"/>
    <lineage>
        <taxon>Eukaryota</taxon>
        <taxon>Fungi</taxon>
        <taxon>Dikarya</taxon>
        <taxon>Basidiomycota</taxon>
        <taxon>Agaricomycotina</taxon>
        <taxon>Agaricomycetes</taxon>
        <taxon>Agaricomycetidae</taxon>
        <taxon>Agaricales</taxon>
        <taxon>Agaricineae</taxon>
        <taxon>Galeropsidaceae</taxon>
        <taxon>Panaeolus</taxon>
    </lineage>
</organism>
<name>A0A409YKP0_9AGAR</name>